<dbReference type="InterPro" id="IPR025436">
    <property type="entry name" value="DUF4179"/>
</dbReference>
<comment type="caution">
    <text evidence="3">The sequence shown here is derived from an EMBL/GenBank/DDBJ whole genome shotgun (WGS) entry which is preliminary data.</text>
</comment>
<name>A0A7Y0K8J4_9BACI</name>
<dbReference type="RefSeq" id="WP_169188494.1">
    <property type="nucleotide sequence ID" value="NZ_JABBPK010000001.1"/>
</dbReference>
<feature type="domain" description="DUF4179" evidence="2">
    <location>
        <begin position="50"/>
        <end position="114"/>
    </location>
</feature>
<evidence type="ECO:0000313" key="3">
    <source>
        <dbReference type="EMBL" id="NMO77602.1"/>
    </source>
</evidence>
<evidence type="ECO:0000259" key="2">
    <source>
        <dbReference type="Pfam" id="PF13786"/>
    </source>
</evidence>
<reference evidence="3 4" key="1">
    <citation type="submission" date="2020-04" db="EMBL/GenBank/DDBJ databases">
        <title>Bacillus sp. UniB3 isolated from commercial digestive syrup.</title>
        <authorList>
            <person name="Thorat V."/>
            <person name="Kirdat K."/>
            <person name="Tiwarekar B."/>
            <person name="Yadav A."/>
        </authorList>
    </citation>
    <scope>NUCLEOTIDE SEQUENCE [LARGE SCALE GENOMIC DNA]</scope>
    <source>
        <strain evidence="3 4">UniB3</strain>
    </source>
</reference>
<keyword evidence="4" id="KW-1185">Reference proteome</keyword>
<dbReference type="EMBL" id="JABBPK010000001">
    <property type="protein sequence ID" value="NMO77602.1"/>
    <property type="molecule type" value="Genomic_DNA"/>
</dbReference>
<accession>A0A7Y0K8J4</accession>
<sequence>MDNKIRQELDKIEIPDELHNRVILGVQKAKEDNQIPVINSSASIKKQKSKRKKVIVTWITAAILMIILYTSSGLVSPTMAKMISSIPYLGSVFQSKSIMTVIYEELEDKGYEIESMGSTYDSQKKITISIKGSDYYKEVRDEVKKIAISILNEKGYDAYSVEVDEFKERTDYVLNEEEKAEKKLLEQKVEEKMKQLDYKYDMVQVDPTENAIFINIVGDKKYFRSIEKEVEKAGLEVTNENKFKGYRILPTNTTVEVRVADNIAPIESAIVEGLLSKKEYKVTGVSYKRVPLTFIISTSELSTNPTAKQLGAEIEGEIVEFLKSDEIVEILANEEYSIIVNSKDNKKIN</sequence>
<keyword evidence="1" id="KW-0812">Transmembrane</keyword>
<organism evidence="3 4">
    <name type="scientific">Niallia alba</name>
    <dbReference type="NCBI Taxonomy" id="2729105"/>
    <lineage>
        <taxon>Bacteria</taxon>
        <taxon>Bacillati</taxon>
        <taxon>Bacillota</taxon>
        <taxon>Bacilli</taxon>
        <taxon>Bacillales</taxon>
        <taxon>Bacillaceae</taxon>
        <taxon>Niallia</taxon>
    </lineage>
</organism>
<evidence type="ECO:0000256" key="1">
    <source>
        <dbReference type="SAM" id="Phobius"/>
    </source>
</evidence>
<evidence type="ECO:0000313" key="4">
    <source>
        <dbReference type="Proteomes" id="UP000588491"/>
    </source>
</evidence>
<dbReference type="Proteomes" id="UP000588491">
    <property type="component" value="Unassembled WGS sequence"/>
</dbReference>
<proteinExistence type="predicted"/>
<gene>
    <name evidence="3" type="ORF">HHU08_11410</name>
</gene>
<feature type="transmembrane region" description="Helical" evidence="1">
    <location>
        <begin position="54"/>
        <end position="75"/>
    </location>
</feature>
<keyword evidence="1" id="KW-1133">Transmembrane helix</keyword>
<dbReference type="Pfam" id="PF13786">
    <property type="entry name" value="DUF4179"/>
    <property type="match status" value="1"/>
</dbReference>
<protein>
    <submittedName>
        <fullName evidence="3">DUF4030 domain-containing protein</fullName>
    </submittedName>
</protein>
<dbReference type="AlphaFoldDB" id="A0A7Y0K8J4"/>
<keyword evidence="1" id="KW-0472">Membrane</keyword>